<dbReference type="InterPro" id="IPR039537">
    <property type="entry name" value="Retrotran_Ty1/copia-like"/>
</dbReference>
<keyword evidence="3" id="KW-0064">Aspartyl protease</keyword>
<dbReference type="GO" id="GO:0016301">
    <property type="term" value="F:kinase activity"/>
    <property type="evidence" value="ECO:0007669"/>
    <property type="project" value="UniProtKB-KW"/>
</dbReference>
<protein>
    <submittedName>
        <fullName evidence="7">Cysteine-rich RLK (Receptor-like protein kinase) 8</fullName>
    </submittedName>
</protein>
<name>A0A699GUS6_TANCI</name>
<organism evidence="7">
    <name type="scientific">Tanacetum cinerariifolium</name>
    <name type="common">Dalmatian daisy</name>
    <name type="synonym">Chrysanthemum cinerariifolium</name>
    <dbReference type="NCBI Taxonomy" id="118510"/>
    <lineage>
        <taxon>Eukaryota</taxon>
        <taxon>Viridiplantae</taxon>
        <taxon>Streptophyta</taxon>
        <taxon>Embryophyta</taxon>
        <taxon>Tracheophyta</taxon>
        <taxon>Spermatophyta</taxon>
        <taxon>Magnoliopsida</taxon>
        <taxon>eudicotyledons</taxon>
        <taxon>Gunneridae</taxon>
        <taxon>Pentapetalae</taxon>
        <taxon>asterids</taxon>
        <taxon>campanulids</taxon>
        <taxon>Asterales</taxon>
        <taxon>Asteraceae</taxon>
        <taxon>Asteroideae</taxon>
        <taxon>Anthemideae</taxon>
        <taxon>Anthemidinae</taxon>
        <taxon>Tanacetum</taxon>
    </lineage>
</organism>
<dbReference type="InterPro" id="IPR013103">
    <property type="entry name" value="RVT_2"/>
</dbReference>
<dbReference type="SUPFAM" id="SSF56672">
    <property type="entry name" value="DNA/RNA polymerases"/>
    <property type="match status" value="1"/>
</dbReference>
<dbReference type="Pfam" id="PF07727">
    <property type="entry name" value="RVT_2"/>
    <property type="match status" value="1"/>
</dbReference>
<evidence type="ECO:0000313" key="7">
    <source>
        <dbReference type="EMBL" id="GEV88795.1"/>
    </source>
</evidence>
<keyword evidence="1" id="KW-0645">Protease</keyword>
<dbReference type="GO" id="GO:0003676">
    <property type="term" value="F:nucleic acid binding"/>
    <property type="evidence" value="ECO:0007669"/>
    <property type="project" value="InterPro"/>
</dbReference>
<keyword evidence="7" id="KW-0675">Receptor</keyword>
<dbReference type="Gene3D" id="3.30.420.10">
    <property type="entry name" value="Ribonuclease H-like superfamily/Ribonuclease H"/>
    <property type="match status" value="1"/>
</dbReference>
<dbReference type="InterPro" id="IPR036397">
    <property type="entry name" value="RNaseH_sf"/>
</dbReference>
<dbReference type="PANTHER" id="PTHR42648">
    <property type="entry name" value="TRANSPOSASE, PUTATIVE-RELATED"/>
    <property type="match status" value="1"/>
</dbReference>
<dbReference type="InterPro" id="IPR043502">
    <property type="entry name" value="DNA/RNA_pol_sf"/>
</dbReference>
<dbReference type="GO" id="GO:0006508">
    <property type="term" value="P:proteolysis"/>
    <property type="evidence" value="ECO:0007669"/>
    <property type="project" value="UniProtKB-KW"/>
</dbReference>
<gene>
    <name evidence="7" type="ORF">Tci_160772</name>
</gene>
<feature type="domain" description="Reverse transcriptase Ty1/copia-type" evidence="5">
    <location>
        <begin position="276"/>
        <end position="350"/>
    </location>
</feature>
<proteinExistence type="predicted"/>
<accession>A0A699GUS6</accession>
<dbReference type="GO" id="GO:0004190">
    <property type="term" value="F:aspartic-type endopeptidase activity"/>
    <property type="evidence" value="ECO:0007669"/>
    <property type="project" value="UniProtKB-KW"/>
</dbReference>
<evidence type="ECO:0000256" key="1">
    <source>
        <dbReference type="ARBA" id="ARBA00022670"/>
    </source>
</evidence>
<dbReference type="InterPro" id="IPR012337">
    <property type="entry name" value="RNaseH-like_sf"/>
</dbReference>
<dbReference type="PANTHER" id="PTHR42648:SF31">
    <property type="entry name" value="RNA-DIRECTED DNA POLYMERASE"/>
    <property type="match status" value="1"/>
</dbReference>
<dbReference type="InterPro" id="IPR054722">
    <property type="entry name" value="PolX-like_BBD"/>
</dbReference>
<keyword evidence="2" id="KW-0479">Metal-binding</keyword>
<keyword evidence="7" id="KW-0808">Transferase</keyword>
<evidence type="ECO:0000256" key="4">
    <source>
        <dbReference type="ARBA" id="ARBA00022801"/>
    </source>
</evidence>
<evidence type="ECO:0000256" key="2">
    <source>
        <dbReference type="ARBA" id="ARBA00022723"/>
    </source>
</evidence>
<evidence type="ECO:0000259" key="6">
    <source>
        <dbReference type="Pfam" id="PF22936"/>
    </source>
</evidence>
<comment type="caution">
    <text evidence="7">The sequence shown here is derived from an EMBL/GenBank/DDBJ whole genome shotgun (WGS) entry which is preliminary data.</text>
</comment>
<keyword evidence="7" id="KW-0418">Kinase</keyword>
<reference evidence="7" key="1">
    <citation type="journal article" date="2019" name="Sci. Rep.">
        <title>Draft genome of Tanacetum cinerariifolium, the natural source of mosquito coil.</title>
        <authorList>
            <person name="Yamashiro T."/>
            <person name="Shiraishi A."/>
            <person name="Satake H."/>
            <person name="Nakayama K."/>
        </authorList>
    </citation>
    <scope>NUCLEOTIDE SEQUENCE</scope>
</reference>
<dbReference type="GO" id="GO:0046872">
    <property type="term" value="F:metal ion binding"/>
    <property type="evidence" value="ECO:0007669"/>
    <property type="project" value="UniProtKB-KW"/>
</dbReference>
<dbReference type="CDD" id="cd09272">
    <property type="entry name" value="RNase_HI_RT_Ty1"/>
    <property type="match status" value="1"/>
</dbReference>
<evidence type="ECO:0000256" key="3">
    <source>
        <dbReference type="ARBA" id="ARBA00022750"/>
    </source>
</evidence>
<dbReference type="EMBL" id="BKCJ010037637">
    <property type="protein sequence ID" value="GEV88795.1"/>
    <property type="molecule type" value="Genomic_DNA"/>
</dbReference>
<sequence>MAMFEQLLKSLPHFNQTSDNALEIKHPFGKGTLYCLSCVNGVIEGWIIDTRANDHMSLDNNDLDDVQVLKNKQVVNLPNGHTSVISKVGNVTLENKLELKNVLIVPSFKFRLLSVLKLTQDSQCFVTFYEKLCVIQDLKTRKVLGLGKKKVGLYHLISLPLDQIHAQVSSTIVSALEDCNLPLMKSLGIEHQTSSVERPQQNGRVERRHKNIMEIARALRLHAHLPLSYWGDCVIASTYLINRFLTAMLKFKTTSEVLLHSEPTYENLSVFGCLAVIEKKAKLVIIRNKQRRKVYYEETFAPVAKMVTIRALLAVTAMNGLETCQMDASNAFLHGDLFEEVYMQMPQGYVGELNYFLGLEICKSKQGIFISQKKYTLDLLTEAGLSNAKSYKLPMDSHVKLQVDMGTPHPDLEAVKHLLRYLLTAPGQGVVSRSSAEAEYRAMALTCCEVTWLISLLKDLGLKDFGPVNLNCDNKATIYIAANLVFHARTKYIEIDCHCRLQGDDGFEMLRGFLREEMLCFRTGFWLLECPRSAGTGYKRVLGIWNQLL</sequence>
<keyword evidence="4" id="KW-0378">Hydrolase</keyword>
<evidence type="ECO:0000259" key="5">
    <source>
        <dbReference type="Pfam" id="PF07727"/>
    </source>
</evidence>
<dbReference type="SUPFAM" id="SSF53098">
    <property type="entry name" value="Ribonuclease H-like"/>
    <property type="match status" value="1"/>
</dbReference>
<dbReference type="AlphaFoldDB" id="A0A699GUS6"/>
<dbReference type="Pfam" id="PF22936">
    <property type="entry name" value="Pol_BBD"/>
    <property type="match status" value="1"/>
</dbReference>
<feature type="domain" description="Retrovirus-related Pol polyprotein from transposon TNT 1-94-like beta-barrel" evidence="6">
    <location>
        <begin position="46"/>
        <end position="120"/>
    </location>
</feature>